<feature type="domain" description="Peptidase M16 C-terminal" evidence="6">
    <location>
        <begin position="669"/>
        <end position="847"/>
    </location>
</feature>
<feature type="domain" description="Peptidase M16 C-terminal" evidence="6">
    <location>
        <begin position="214"/>
        <end position="388"/>
    </location>
</feature>
<dbReference type="InterPro" id="IPR011249">
    <property type="entry name" value="Metalloenz_LuxS/M16"/>
</dbReference>
<evidence type="ECO:0000256" key="2">
    <source>
        <dbReference type="ARBA" id="ARBA00007261"/>
    </source>
</evidence>
<dbReference type="GO" id="GO:0006508">
    <property type="term" value="P:proteolysis"/>
    <property type="evidence" value="ECO:0007669"/>
    <property type="project" value="UniProtKB-KW"/>
</dbReference>
<protein>
    <submittedName>
        <fullName evidence="7">Zinc protease</fullName>
    </submittedName>
</protein>
<accession>A0A428MFW1</accession>
<dbReference type="InterPro" id="IPR050361">
    <property type="entry name" value="MPP/UQCRC_Complex"/>
</dbReference>
<dbReference type="InterPro" id="IPR001431">
    <property type="entry name" value="Pept_M16_Zn_BS"/>
</dbReference>
<evidence type="ECO:0000313" key="7">
    <source>
        <dbReference type="EMBL" id="RSL15780.1"/>
    </source>
</evidence>
<comment type="caution">
    <text evidence="7">The sequence shown here is derived from an EMBL/GenBank/DDBJ whole genome shotgun (WGS) entry which is preliminary data.</text>
</comment>
<comment type="similarity">
    <text evidence="2 3">Belongs to the peptidase M16 family.</text>
</comment>
<feature type="domain" description="Peptidase M16 N-terminal" evidence="5">
    <location>
        <begin position="62"/>
        <end position="205"/>
    </location>
</feature>
<feature type="signal peptide" evidence="4">
    <location>
        <begin position="1"/>
        <end position="23"/>
    </location>
</feature>
<feature type="chain" id="PRO_5019178168" evidence="4">
    <location>
        <begin position="24"/>
        <end position="920"/>
    </location>
</feature>
<evidence type="ECO:0000259" key="6">
    <source>
        <dbReference type="Pfam" id="PF05193"/>
    </source>
</evidence>
<evidence type="ECO:0000256" key="1">
    <source>
        <dbReference type="ARBA" id="ARBA00001947"/>
    </source>
</evidence>
<keyword evidence="8" id="KW-1185">Reference proteome</keyword>
<evidence type="ECO:0000256" key="3">
    <source>
        <dbReference type="RuleBase" id="RU004447"/>
    </source>
</evidence>
<keyword evidence="7" id="KW-0378">Hydrolase</keyword>
<dbReference type="GO" id="GO:0046872">
    <property type="term" value="F:metal ion binding"/>
    <property type="evidence" value="ECO:0007669"/>
    <property type="project" value="InterPro"/>
</dbReference>
<dbReference type="RefSeq" id="WP_125484486.1">
    <property type="nucleotide sequence ID" value="NZ_RSDW01000001.1"/>
</dbReference>
<keyword evidence="4" id="KW-0732">Signal</keyword>
<dbReference type="AlphaFoldDB" id="A0A428MFW1"/>
<organism evidence="7 8">
    <name type="scientific">Edaphobacter aggregans</name>
    <dbReference type="NCBI Taxonomy" id="570835"/>
    <lineage>
        <taxon>Bacteria</taxon>
        <taxon>Pseudomonadati</taxon>
        <taxon>Acidobacteriota</taxon>
        <taxon>Terriglobia</taxon>
        <taxon>Terriglobales</taxon>
        <taxon>Acidobacteriaceae</taxon>
        <taxon>Edaphobacter</taxon>
    </lineage>
</organism>
<dbReference type="InterPro" id="IPR007863">
    <property type="entry name" value="Peptidase_M16_C"/>
</dbReference>
<dbReference type="EMBL" id="RSDW01000001">
    <property type="protein sequence ID" value="RSL15780.1"/>
    <property type="molecule type" value="Genomic_DNA"/>
</dbReference>
<dbReference type="PROSITE" id="PS00143">
    <property type="entry name" value="INSULINASE"/>
    <property type="match status" value="1"/>
</dbReference>
<reference evidence="7 8" key="1">
    <citation type="submission" date="2018-12" db="EMBL/GenBank/DDBJ databases">
        <title>Sequencing of bacterial isolates from soil warming experiment in Harvard Forest, Massachusetts, USA.</title>
        <authorList>
            <person name="Deangelis K."/>
        </authorList>
    </citation>
    <scope>NUCLEOTIDE SEQUENCE [LARGE SCALE GENOMIC DNA]</scope>
    <source>
        <strain evidence="7 8">EB153</strain>
    </source>
</reference>
<gene>
    <name evidence="7" type="ORF">EDE15_1283</name>
</gene>
<evidence type="ECO:0000259" key="5">
    <source>
        <dbReference type="Pfam" id="PF00675"/>
    </source>
</evidence>
<keyword evidence="7" id="KW-0645">Protease</keyword>
<evidence type="ECO:0000256" key="4">
    <source>
        <dbReference type="SAM" id="SignalP"/>
    </source>
</evidence>
<evidence type="ECO:0000313" key="8">
    <source>
        <dbReference type="Proteomes" id="UP000269669"/>
    </source>
</evidence>
<proteinExistence type="inferred from homology"/>
<dbReference type="Pfam" id="PF05193">
    <property type="entry name" value="Peptidase_M16_C"/>
    <property type="match status" value="2"/>
</dbReference>
<dbReference type="Gene3D" id="3.30.830.10">
    <property type="entry name" value="Metalloenzyme, LuxS/M16 peptidase-like"/>
    <property type="match status" value="4"/>
</dbReference>
<dbReference type="SUPFAM" id="SSF63411">
    <property type="entry name" value="LuxS/MPP-like metallohydrolase"/>
    <property type="match status" value="4"/>
</dbReference>
<dbReference type="PANTHER" id="PTHR11851">
    <property type="entry name" value="METALLOPROTEASE"/>
    <property type="match status" value="1"/>
</dbReference>
<dbReference type="OrthoDB" id="9811314at2"/>
<dbReference type="InterPro" id="IPR011765">
    <property type="entry name" value="Pept_M16_N"/>
</dbReference>
<name>A0A428MFW1_9BACT</name>
<sequence>MRFHFCRLSSVVAAAVLTTSLLGQVQQGATSGPLKPEQAPQRITSVEGITEYRLSNGLRVLLYPEQSKPVINVNITYLVGSRQESYGETGMAHLLEHLMFKGTPTHQHIPDELSLHGAKVNGSTTTDRTNYYEIFSASNENLNWALSLEADRMVNSFIAKKDLDTEMTVVRNEMENGENSPTRILQERVLETAYIWHNYSHPTIGARADVENVPIDRLQAFYHTYYQPDNAVLVVAGKFDEAKTLALIQEKFGLIARPSRSLPNFYTAEPVQDGEREVTLHRVGQTQVIMAAYHAPSASHPDATALDLLTDVLNQKPSGRLYKRLVETKLATGAGSSLMGLHDPGLVSFSAELPKAGNLQAAKAALLNVAESIAAEPITEAELNRVRAEALNGIDRALTSADRVGLYLSESISQGDWRLLFWERDQIKKITVADLQRVAAKYLVPSNRTVGIFIPEEKPVRAEIPNAPDTTAMLKDYKGGAAIAAGEQIDPTPAAIEARTKRSSVGGIKLALLEKKTRGDLVTGVLQFHFGNEVALRGRTTAGSVAGALLMTGTQKYNMTQLQDEMTRLKADLSVSGDDKHITIRVKVPKENLAAALRLAAEIARNPAYPEDQFNQIKQMLAMSVTDSRHQPQAVASKAIRRYTSPYKPEDSRYEPTTDEILSRLSSTTLADVKKFHHDFYGIGSGEGAFVGPFDQAELTSVLNETFGDWKSPVPYQRITSVYKGIQGTNESFETPDKANAVVMAAGTLEISEFDPDYPALVLGNYMLGGGFLNSRLATKIRQNEGLSYSVGSQLEADAMDKNGSFIFSAICAPQNASKVEKVYQDELGHVLQDGFTAEELAAAKAGMLQSRQMRFADDGSIAGSLLSHLYIDRDLHWDDKFEGAIQSLSSEQIKSAMRRYIDPSKMIVVEAGDFSKIKS</sequence>
<comment type="cofactor">
    <cofactor evidence="1">
        <name>Zn(2+)</name>
        <dbReference type="ChEBI" id="CHEBI:29105"/>
    </cofactor>
</comment>
<dbReference type="PANTHER" id="PTHR11851:SF49">
    <property type="entry name" value="MITOCHONDRIAL-PROCESSING PEPTIDASE SUBUNIT ALPHA"/>
    <property type="match status" value="1"/>
</dbReference>
<dbReference type="Proteomes" id="UP000269669">
    <property type="component" value="Unassembled WGS sequence"/>
</dbReference>
<dbReference type="GO" id="GO:0004222">
    <property type="term" value="F:metalloendopeptidase activity"/>
    <property type="evidence" value="ECO:0007669"/>
    <property type="project" value="InterPro"/>
</dbReference>
<dbReference type="Pfam" id="PF00675">
    <property type="entry name" value="Peptidase_M16"/>
    <property type="match status" value="1"/>
</dbReference>